<feature type="transmembrane region" description="Helical" evidence="3">
    <location>
        <begin position="107"/>
        <end position="130"/>
    </location>
</feature>
<proteinExistence type="predicted"/>
<keyword evidence="2 3" id="KW-1133">Transmembrane helix</keyword>
<sequence length="170" mass="17835">MDNKTKKIVINGLMIALVCLATMTIQIPIPGTQGYVNVGDSVIFISSILFGPFTGMIAGGVGSALADILSGYSHWALFTLIIKGLEGYIVGVTILKRHTMINMVSSTLLGSIVMVIGYFLAGILLNGGVLVSAGSIPANIVQGITSIVIAVPITCSLRKTSYVKRLNAQH</sequence>
<name>A0A2P2BQB8_9FIRM</name>
<keyword evidence="3" id="KW-0472">Membrane</keyword>
<dbReference type="EMBL" id="LN650648">
    <property type="protein sequence ID" value="CEI72545.1"/>
    <property type="molecule type" value="Genomic_DNA"/>
</dbReference>
<keyword evidence="5" id="KW-1185">Reference proteome</keyword>
<dbReference type="KEGG" id="rhom:FRIFI_1005"/>
<dbReference type="PANTHER" id="PTHR37815">
    <property type="entry name" value="UPF0397 PROTEIN BC_2624-RELATED"/>
    <property type="match status" value="1"/>
</dbReference>
<gene>
    <name evidence="4" type="ORF">FRIFI_1005</name>
</gene>
<reference evidence="4 5" key="1">
    <citation type="submission" date="2014-09" db="EMBL/GenBank/DDBJ databases">
        <authorList>
            <person name="Hornung B.V."/>
        </authorList>
    </citation>
    <scope>NUCLEOTIDE SEQUENCE [LARGE SCALE GENOMIC DNA]</scope>
    <source>
        <strain evidence="4 5">FRIFI</strain>
    </source>
</reference>
<evidence type="ECO:0000256" key="1">
    <source>
        <dbReference type="ARBA" id="ARBA00022692"/>
    </source>
</evidence>
<organism evidence="4 5">
    <name type="scientific">Romboutsia hominis</name>
    <dbReference type="NCBI Taxonomy" id="1507512"/>
    <lineage>
        <taxon>Bacteria</taxon>
        <taxon>Bacillati</taxon>
        <taxon>Bacillota</taxon>
        <taxon>Clostridia</taxon>
        <taxon>Peptostreptococcales</taxon>
        <taxon>Peptostreptococcaceae</taxon>
        <taxon>Romboutsia</taxon>
    </lineage>
</organism>
<dbReference type="PANTHER" id="PTHR37815:SF3">
    <property type="entry name" value="UPF0397 PROTEIN SPR0429"/>
    <property type="match status" value="1"/>
</dbReference>
<dbReference type="Pfam" id="PF07155">
    <property type="entry name" value="ECF-ribofla_trS"/>
    <property type="match status" value="1"/>
</dbReference>
<keyword evidence="1 3" id="KW-0812">Transmembrane</keyword>
<dbReference type="Gene3D" id="1.10.1760.20">
    <property type="match status" value="1"/>
</dbReference>
<feature type="transmembrane region" description="Helical" evidence="3">
    <location>
        <begin position="41"/>
        <end position="66"/>
    </location>
</feature>
<evidence type="ECO:0000313" key="5">
    <source>
        <dbReference type="Proteomes" id="UP000245695"/>
    </source>
</evidence>
<dbReference type="Proteomes" id="UP000245695">
    <property type="component" value="Chromosome 1"/>
</dbReference>
<evidence type="ECO:0000313" key="4">
    <source>
        <dbReference type="EMBL" id="CEI72545.1"/>
    </source>
</evidence>
<feature type="transmembrane region" description="Helical" evidence="3">
    <location>
        <begin position="136"/>
        <end position="157"/>
    </location>
</feature>
<dbReference type="GO" id="GO:0016020">
    <property type="term" value="C:membrane"/>
    <property type="evidence" value="ECO:0007669"/>
    <property type="project" value="InterPro"/>
</dbReference>
<protein>
    <submittedName>
        <fullName evidence="4">Membrane protein-like protein</fullName>
    </submittedName>
</protein>
<accession>A0A2P2BQB8</accession>
<dbReference type="RefSeq" id="WP_092926403.1">
    <property type="nucleotide sequence ID" value="NZ_FJTZ01000012.1"/>
</dbReference>
<feature type="transmembrane region" description="Helical" evidence="3">
    <location>
        <begin position="12"/>
        <end position="29"/>
    </location>
</feature>
<dbReference type="InterPro" id="IPR009825">
    <property type="entry name" value="ECF_substrate-spec-like"/>
</dbReference>
<dbReference type="AlphaFoldDB" id="A0A2P2BQB8"/>
<evidence type="ECO:0000256" key="3">
    <source>
        <dbReference type="SAM" id="Phobius"/>
    </source>
</evidence>
<evidence type="ECO:0000256" key="2">
    <source>
        <dbReference type="ARBA" id="ARBA00022989"/>
    </source>
</evidence>